<feature type="region of interest" description="Disordered" evidence="1">
    <location>
        <begin position="470"/>
        <end position="504"/>
    </location>
</feature>
<dbReference type="PANTHER" id="PTHR24020:SF84">
    <property type="entry name" value="VWFA DOMAIN-CONTAINING PROTEIN"/>
    <property type="match status" value="1"/>
</dbReference>
<dbReference type="InterPro" id="IPR050525">
    <property type="entry name" value="ECM_Assembly_Org"/>
</dbReference>
<evidence type="ECO:0000313" key="3">
    <source>
        <dbReference type="EMBL" id="CAJ0564904.1"/>
    </source>
</evidence>
<accession>A0AA36C9M7</accession>
<dbReference type="SMART" id="SM00327">
    <property type="entry name" value="VWA"/>
    <property type="match status" value="3"/>
</dbReference>
<feature type="domain" description="VWFA" evidence="2">
    <location>
        <begin position="523"/>
        <end position="700"/>
    </location>
</feature>
<dbReference type="InterPro" id="IPR002035">
    <property type="entry name" value="VWF_A"/>
</dbReference>
<feature type="domain" description="VWFA" evidence="2">
    <location>
        <begin position="266"/>
        <end position="442"/>
    </location>
</feature>
<feature type="compositionally biased region" description="Low complexity" evidence="1">
    <location>
        <begin position="241"/>
        <end position="257"/>
    </location>
</feature>
<dbReference type="SUPFAM" id="SSF53300">
    <property type="entry name" value="vWA-like"/>
    <property type="match status" value="3"/>
</dbReference>
<dbReference type="EMBL" id="CATQJA010000935">
    <property type="protein sequence ID" value="CAJ0564904.1"/>
    <property type="molecule type" value="Genomic_DNA"/>
</dbReference>
<feature type="non-terminal residue" evidence="3">
    <location>
        <position position="1"/>
    </location>
</feature>
<dbReference type="AlphaFoldDB" id="A0AA36C9M7"/>
<dbReference type="Gene3D" id="3.40.50.410">
    <property type="entry name" value="von Willebrand factor, type A domain"/>
    <property type="match status" value="3"/>
</dbReference>
<evidence type="ECO:0000313" key="4">
    <source>
        <dbReference type="Proteomes" id="UP001177023"/>
    </source>
</evidence>
<dbReference type="Pfam" id="PF00092">
    <property type="entry name" value="VWA"/>
    <property type="match status" value="3"/>
</dbReference>
<reference evidence="3" key="1">
    <citation type="submission" date="2023-06" db="EMBL/GenBank/DDBJ databases">
        <authorList>
            <person name="Delattre M."/>
        </authorList>
    </citation>
    <scope>NUCLEOTIDE SEQUENCE</scope>
    <source>
        <strain evidence="3">AF72</strain>
    </source>
</reference>
<dbReference type="InterPro" id="IPR036465">
    <property type="entry name" value="vWFA_dom_sf"/>
</dbReference>
<evidence type="ECO:0000256" key="1">
    <source>
        <dbReference type="SAM" id="MobiDB-lite"/>
    </source>
</evidence>
<dbReference type="CDD" id="cd01450">
    <property type="entry name" value="vWFA_subfamily_ECM"/>
    <property type="match status" value="2"/>
</dbReference>
<gene>
    <name evidence="3" type="ORF">MSPICULIGERA_LOCUS3568</name>
</gene>
<sequence>MVQRRRFAVRAMDDAKRVRKFAADQPCSQPKVDLMLVLDTSGSVHNAFDKERAFALDLVERFEEQDFEDRIRVSVIRFASDAQIVVPYRQGTTKKEVIETIRNIEFTGQNTRIATAVELGVAHLEKHQRQDAQQIFVLISDGHGQEFWNVVQATGKRLQETEWEVFSVTASRDFNLEELKMYAGEDARVFIGPKSGSFLPIVGKFIDRCIEKRGTVEGSGQIEPNEPKKKQEKEVEGSGVEEAQTIQTTTTEGTLTTEEATNCNLDIILVVDRSQSVETDYQKELKTATDVVGLASKSAYETGQVRVGVTSFAREGKLEIPLRKATRANITDMISSIYHTGGSTSAVAGVEQAIRHLLPARRPKTRLLVVLISDGHSQDFWDKLTKTARILQALPNSLFLAATNSEKYSLSELTAWTGNASHVFHSQQIPVFLDRDQIIANVASKVQEIEGSGDVEGSGDGVITTDAVIEKNTPANHTDEPLTDSHEQKPRGVSDPLNEGIPLVTRPGTIKSTFDGKGPCKVDLVFVVDISTSVEQEFEKQRQFTLDLVNRLPREDFDNRVHVGIIAFHNQARVVEPLGRQRTKESIINVLSNITDEGGSTSVAAGMKLAADEITRGRRSDARQMVVLVSDGNSQDLWRQVILTSGLVKALAVDVYAITVHRDYLYKELEMYSSGPDYVFVGPKIPEFLDATERALLNCLAPNVTLDVEDRL</sequence>
<comment type="caution">
    <text evidence="3">The sequence shown here is derived from an EMBL/GenBank/DDBJ whole genome shotgun (WGS) entry which is preliminary data.</text>
</comment>
<dbReference type="PROSITE" id="PS50234">
    <property type="entry name" value="VWFA"/>
    <property type="match status" value="3"/>
</dbReference>
<dbReference type="Proteomes" id="UP001177023">
    <property type="component" value="Unassembled WGS sequence"/>
</dbReference>
<dbReference type="PANTHER" id="PTHR24020">
    <property type="entry name" value="COLLAGEN ALPHA"/>
    <property type="match status" value="1"/>
</dbReference>
<protein>
    <recommendedName>
        <fullName evidence="2">VWFA domain-containing protein</fullName>
    </recommendedName>
</protein>
<feature type="compositionally biased region" description="Basic and acidic residues" evidence="1">
    <location>
        <begin position="477"/>
        <end position="492"/>
    </location>
</feature>
<feature type="compositionally biased region" description="Basic and acidic residues" evidence="1">
    <location>
        <begin position="225"/>
        <end position="236"/>
    </location>
</feature>
<organism evidence="3 4">
    <name type="scientific">Mesorhabditis spiculigera</name>
    <dbReference type="NCBI Taxonomy" id="96644"/>
    <lineage>
        <taxon>Eukaryota</taxon>
        <taxon>Metazoa</taxon>
        <taxon>Ecdysozoa</taxon>
        <taxon>Nematoda</taxon>
        <taxon>Chromadorea</taxon>
        <taxon>Rhabditida</taxon>
        <taxon>Rhabditina</taxon>
        <taxon>Rhabditomorpha</taxon>
        <taxon>Rhabditoidea</taxon>
        <taxon>Rhabditidae</taxon>
        <taxon>Mesorhabditinae</taxon>
        <taxon>Mesorhabditis</taxon>
    </lineage>
</organism>
<feature type="region of interest" description="Disordered" evidence="1">
    <location>
        <begin position="216"/>
        <end position="257"/>
    </location>
</feature>
<proteinExistence type="predicted"/>
<name>A0AA36C9M7_9BILA</name>
<keyword evidence="4" id="KW-1185">Reference proteome</keyword>
<evidence type="ECO:0000259" key="2">
    <source>
        <dbReference type="PROSITE" id="PS50234"/>
    </source>
</evidence>
<feature type="domain" description="VWFA" evidence="2">
    <location>
        <begin position="33"/>
        <end position="209"/>
    </location>
</feature>